<dbReference type="EMBL" id="JAYWIO010000003">
    <property type="protein sequence ID" value="KAK7277229.1"/>
    <property type="molecule type" value="Genomic_DNA"/>
</dbReference>
<name>A0AAN9FIY1_CROPI</name>
<dbReference type="PANTHER" id="PTHR12215">
    <property type="entry name" value="PHOSPHOPANTETHEINE TRANSFERASE"/>
    <property type="match status" value="1"/>
</dbReference>
<sequence>MEEGVRRWVVDISKWDPQPSDFSFALSLLPPHQHSSVTRFIKLEDRKRALVSRMLQYGLIYDLMKIPFHHIIINRTMEGKPYLEYDKFGCRFPNFNFNVSHHGDYVAIASEPVCLVGLDIVSYDIPRGEPVAEFVGFFSSYFSSLEWDNIVNAGTPDDVLIEFYRYWSLKEAYVKAIGSGVTEELNKVEFSHTSWANISATVDGKVMSDWRFWLFELGERHCVSIARGHPRSAVVSYKTTLKKVEFTEDEYHLGLNLPSVDFIHIRVEHLVSVLQKALDCKDSDIGQASM</sequence>
<dbReference type="GO" id="GO:0008897">
    <property type="term" value="F:holo-[acyl-carrier-protein] synthase activity"/>
    <property type="evidence" value="ECO:0007669"/>
    <property type="project" value="UniProtKB-EC"/>
</dbReference>
<dbReference type="AlphaFoldDB" id="A0AAN9FIY1"/>
<dbReference type="InterPro" id="IPR008278">
    <property type="entry name" value="4-PPantetheinyl_Trfase_dom"/>
</dbReference>
<feature type="domain" description="4'-phosphopantetheinyl transferase" evidence="3">
    <location>
        <begin position="116"/>
        <end position="225"/>
    </location>
</feature>
<gene>
    <name evidence="5" type="ORF">RIF29_18380</name>
</gene>
<dbReference type="InterPro" id="IPR037143">
    <property type="entry name" value="4-PPantetheinyl_Trfase_dom_sf"/>
</dbReference>
<reference evidence="5 6" key="1">
    <citation type="submission" date="2024-01" db="EMBL/GenBank/DDBJ databases">
        <title>The genomes of 5 underutilized Papilionoideae crops provide insights into root nodulation and disease resistanc.</title>
        <authorList>
            <person name="Yuan L."/>
        </authorList>
    </citation>
    <scope>NUCLEOTIDE SEQUENCE [LARGE SCALE GENOMIC DNA]</scope>
    <source>
        <strain evidence="5">ZHUSHIDOU_FW_LH</strain>
        <tissue evidence="5">Leaf</tissue>
    </source>
</reference>
<dbReference type="Pfam" id="PF01648">
    <property type="entry name" value="ACPS"/>
    <property type="match status" value="1"/>
</dbReference>
<evidence type="ECO:0000256" key="1">
    <source>
        <dbReference type="ARBA" id="ARBA00013172"/>
    </source>
</evidence>
<keyword evidence="6" id="KW-1185">Reference proteome</keyword>
<comment type="caution">
    <text evidence="5">The sequence shown here is derived from an EMBL/GenBank/DDBJ whole genome shotgun (WGS) entry which is preliminary data.</text>
</comment>
<dbReference type="PANTHER" id="PTHR12215:SF10">
    <property type="entry name" value="L-AMINOADIPATE-SEMIALDEHYDE DEHYDROGENASE-PHOSPHOPANTETHEINYL TRANSFERASE"/>
    <property type="match status" value="1"/>
</dbReference>
<dbReference type="FunFam" id="3.90.470.20:FF:000013">
    <property type="entry name" value="L-aminoadipate-semialdehyde dehydrogenase-phosphopantetheinyl transferase"/>
    <property type="match status" value="1"/>
</dbReference>
<proteinExistence type="predicted"/>
<dbReference type="EC" id="2.7.8.7" evidence="1"/>
<dbReference type="GO" id="GO:0000287">
    <property type="term" value="F:magnesium ion binding"/>
    <property type="evidence" value="ECO:0007669"/>
    <property type="project" value="InterPro"/>
</dbReference>
<dbReference type="Proteomes" id="UP001372338">
    <property type="component" value="Unassembled WGS sequence"/>
</dbReference>
<protein>
    <recommendedName>
        <fullName evidence="1">holo-[acyl-carrier-protein] synthase</fullName>
        <ecNumber evidence="1">2.7.8.7</ecNumber>
    </recommendedName>
</protein>
<feature type="domain" description="4'-phosphopantetheinyl transferase N-terminal" evidence="4">
    <location>
        <begin position="13"/>
        <end position="112"/>
    </location>
</feature>
<keyword evidence="2" id="KW-0808">Transferase</keyword>
<evidence type="ECO:0000259" key="4">
    <source>
        <dbReference type="Pfam" id="PF22624"/>
    </source>
</evidence>
<evidence type="ECO:0000259" key="3">
    <source>
        <dbReference type="Pfam" id="PF01648"/>
    </source>
</evidence>
<dbReference type="FunFam" id="3.90.470.20:FF:000003">
    <property type="entry name" value="L-aminoadipate-semialdehyde dehydrogenase-phosphopantetheinyl transferase"/>
    <property type="match status" value="1"/>
</dbReference>
<evidence type="ECO:0000256" key="2">
    <source>
        <dbReference type="ARBA" id="ARBA00022679"/>
    </source>
</evidence>
<dbReference type="InterPro" id="IPR050559">
    <property type="entry name" value="P-Pant_transferase_sf"/>
</dbReference>
<dbReference type="SUPFAM" id="SSF56214">
    <property type="entry name" value="4'-phosphopantetheinyl transferase"/>
    <property type="match status" value="2"/>
</dbReference>
<dbReference type="Pfam" id="PF22624">
    <property type="entry name" value="AASDHPPT_N"/>
    <property type="match status" value="1"/>
</dbReference>
<evidence type="ECO:0000313" key="6">
    <source>
        <dbReference type="Proteomes" id="UP001372338"/>
    </source>
</evidence>
<dbReference type="GO" id="GO:0005829">
    <property type="term" value="C:cytosol"/>
    <property type="evidence" value="ECO:0007669"/>
    <property type="project" value="TreeGrafter"/>
</dbReference>
<dbReference type="GO" id="GO:0019878">
    <property type="term" value="P:lysine biosynthetic process via aminoadipic acid"/>
    <property type="evidence" value="ECO:0007669"/>
    <property type="project" value="TreeGrafter"/>
</dbReference>
<accession>A0AAN9FIY1</accession>
<dbReference type="InterPro" id="IPR055066">
    <property type="entry name" value="AASDHPPT_N"/>
</dbReference>
<evidence type="ECO:0000313" key="5">
    <source>
        <dbReference type="EMBL" id="KAK7277229.1"/>
    </source>
</evidence>
<dbReference type="Gene3D" id="3.90.470.20">
    <property type="entry name" value="4'-phosphopantetheinyl transferase domain"/>
    <property type="match status" value="2"/>
</dbReference>
<organism evidence="5 6">
    <name type="scientific">Crotalaria pallida</name>
    <name type="common">Smooth rattlebox</name>
    <name type="synonym">Crotalaria striata</name>
    <dbReference type="NCBI Taxonomy" id="3830"/>
    <lineage>
        <taxon>Eukaryota</taxon>
        <taxon>Viridiplantae</taxon>
        <taxon>Streptophyta</taxon>
        <taxon>Embryophyta</taxon>
        <taxon>Tracheophyta</taxon>
        <taxon>Spermatophyta</taxon>
        <taxon>Magnoliopsida</taxon>
        <taxon>eudicotyledons</taxon>
        <taxon>Gunneridae</taxon>
        <taxon>Pentapetalae</taxon>
        <taxon>rosids</taxon>
        <taxon>fabids</taxon>
        <taxon>Fabales</taxon>
        <taxon>Fabaceae</taxon>
        <taxon>Papilionoideae</taxon>
        <taxon>50 kb inversion clade</taxon>
        <taxon>genistoids sensu lato</taxon>
        <taxon>core genistoids</taxon>
        <taxon>Crotalarieae</taxon>
        <taxon>Crotalaria</taxon>
    </lineage>
</organism>